<organism evidence="3 4">
    <name type="scientific">Prymnesium parvum</name>
    <name type="common">Toxic golden alga</name>
    <dbReference type="NCBI Taxonomy" id="97485"/>
    <lineage>
        <taxon>Eukaryota</taxon>
        <taxon>Haptista</taxon>
        <taxon>Haptophyta</taxon>
        <taxon>Prymnesiophyceae</taxon>
        <taxon>Prymnesiales</taxon>
        <taxon>Prymnesiaceae</taxon>
        <taxon>Prymnesium</taxon>
    </lineage>
</organism>
<protein>
    <recommendedName>
        <fullName evidence="5">Membrane magnesium transporter</fullName>
    </recommendedName>
</protein>
<proteinExistence type="predicted"/>
<gene>
    <name evidence="3" type="ORF">AB1Y20_019874</name>
</gene>
<evidence type="ECO:0000313" key="3">
    <source>
        <dbReference type="EMBL" id="KAL1524998.1"/>
    </source>
</evidence>
<sequence>MGSHAHPPAPPFPPSLYDTFEQMDTGLKTFLAGAVLGALFLLKTLYQMCVNIIYPQNPTAGLPDELTATTDTSGAPSHRVAETRKPPKPQGNGMSFGARRTNGAPTDCPESKQSSAGRRAHEVTKSLLHEQSESEAEEPMDYEVMKRLHISTKGRDAERKAGRNASNEVATNGAAAAGKHGAAREPASRRAERSGVPEKTSAGGHLKSSRQQEPKREPGSRSARR</sequence>
<feature type="compositionally biased region" description="Low complexity" evidence="1">
    <location>
        <begin position="170"/>
        <end position="180"/>
    </location>
</feature>
<evidence type="ECO:0000256" key="1">
    <source>
        <dbReference type="SAM" id="MobiDB-lite"/>
    </source>
</evidence>
<evidence type="ECO:0008006" key="5">
    <source>
        <dbReference type="Google" id="ProtNLM"/>
    </source>
</evidence>
<dbReference type="EMBL" id="JBGBPQ010000004">
    <property type="protein sequence ID" value="KAL1524998.1"/>
    <property type="molecule type" value="Genomic_DNA"/>
</dbReference>
<evidence type="ECO:0000256" key="2">
    <source>
        <dbReference type="SAM" id="Phobius"/>
    </source>
</evidence>
<evidence type="ECO:0000313" key="4">
    <source>
        <dbReference type="Proteomes" id="UP001515480"/>
    </source>
</evidence>
<reference evidence="3 4" key="1">
    <citation type="journal article" date="2024" name="Science">
        <title>Giant polyketide synthase enzymes in the biosynthesis of giant marine polyether toxins.</title>
        <authorList>
            <person name="Fallon T.R."/>
            <person name="Shende V.V."/>
            <person name="Wierzbicki I.H."/>
            <person name="Pendleton A.L."/>
            <person name="Watervoot N.F."/>
            <person name="Auber R.P."/>
            <person name="Gonzalez D.J."/>
            <person name="Wisecaver J.H."/>
            <person name="Moore B.S."/>
        </authorList>
    </citation>
    <scope>NUCLEOTIDE SEQUENCE [LARGE SCALE GENOMIC DNA]</scope>
    <source>
        <strain evidence="3 4">12B1</strain>
    </source>
</reference>
<feature type="compositionally biased region" description="Basic and acidic residues" evidence="1">
    <location>
        <begin position="119"/>
        <end position="132"/>
    </location>
</feature>
<comment type="caution">
    <text evidence="3">The sequence shown here is derived from an EMBL/GenBank/DDBJ whole genome shotgun (WGS) entry which is preliminary data.</text>
</comment>
<keyword evidence="2" id="KW-0812">Transmembrane</keyword>
<name>A0AB34JVE2_PRYPA</name>
<keyword evidence="2" id="KW-1133">Transmembrane helix</keyword>
<feature type="compositionally biased region" description="Basic and acidic residues" evidence="1">
    <location>
        <begin position="182"/>
        <end position="196"/>
    </location>
</feature>
<dbReference type="AlphaFoldDB" id="A0AB34JVE2"/>
<feature type="compositionally biased region" description="Basic and acidic residues" evidence="1">
    <location>
        <begin position="210"/>
        <end position="219"/>
    </location>
</feature>
<keyword evidence="2" id="KW-0472">Membrane</keyword>
<feature type="transmembrane region" description="Helical" evidence="2">
    <location>
        <begin position="26"/>
        <end position="46"/>
    </location>
</feature>
<keyword evidence="4" id="KW-1185">Reference proteome</keyword>
<dbReference type="Proteomes" id="UP001515480">
    <property type="component" value="Unassembled WGS sequence"/>
</dbReference>
<feature type="region of interest" description="Disordered" evidence="1">
    <location>
        <begin position="64"/>
        <end position="225"/>
    </location>
</feature>
<accession>A0AB34JVE2</accession>